<dbReference type="Proteomes" id="UP000317716">
    <property type="component" value="Unassembled WGS sequence"/>
</dbReference>
<accession>A0A538SK68</accession>
<evidence type="ECO:0000259" key="1">
    <source>
        <dbReference type="Pfam" id="PF09995"/>
    </source>
</evidence>
<name>A0A538SK68_UNCEI</name>
<evidence type="ECO:0000313" key="3">
    <source>
        <dbReference type="Proteomes" id="UP000317716"/>
    </source>
</evidence>
<protein>
    <submittedName>
        <fullName evidence="2">DUF2236 domain-containing protein</fullName>
    </submittedName>
</protein>
<dbReference type="Pfam" id="PF09995">
    <property type="entry name" value="MPAB_Lcp_cat"/>
    <property type="match status" value="1"/>
</dbReference>
<dbReference type="EMBL" id="VBOS01000355">
    <property type="protein sequence ID" value="TMQ51757.1"/>
    <property type="molecule type" value="Genomic_DNA"/>
</dbReference>
<evidence type="ECO:0000313" key="2">
    <source>
        <dbReference type="EMBL" id="TMQ51757.1"/>
    </source>
</evidence>
<dbReference type="PANTHER" id="PTHR36151">
    <property type="entry name" value="BLR2777 PROTEIN"/>
    <property type="match status" value="1"/>
</dbReference>
<dbReference type="InterPro" id="IPR018713">
    <property type="entry name" value="MPAB/Lcp_cat_dom"/>
</dbReference>
<proteinExistence type="predicted"/>
<organism evidence="2 3">
    <name type="scientific">Eiseniibacteriota bacterium</name>
    <dbReference type="NCBI Taxonomy" id="2212470"/>
    <lineage>
        <taxon>Bacteria</taxon>
        <taxon>Candidatus Eiseniibacteriota</taxon>
    </lineage>
</organism>
<dbReference type="PANTHER" id="PTHR36151:SF3">
    <property type="entry name" value="ER-BOUND OXYGENASE MPAB_MPAB'_RUBBER OXYGENASE CATALYTIC DOMAIN-CONTAINING PROTEIN"/>
    <property type="match status" value="1"/>
</dbReference>
<feature type="domain" description="ER-bound oxygenase mpaB/mpaB'/Rubber oxygenase catalytic" evidence="1">
    <location>
        <begin position="4"/>
        <end position="237"/>
    </location>
</feature>
<comment type="caution">
    <text evidence="2">The sequence shown here is derived from an EMBL/GenBank/DDBJ whole genome shotgun (WGS) entry which is preliminary data.</text>
</comment>
<gene>
    <name evidence="2" type="ORF">E6K72_10045</name>
</gene>
<reference evidence="2 3" key="1">
    <citation type="journal article" date="2019" name="Nat. Microbiol.">
        <title>Mediterranean grassland soil C-N compound turnover is dependent on rainfall and depth, and is mediated by genomically divergent microorganisms.</title>
        <authorList>
            <person name="Diamond S."/>
            <person name="Andeer P.F."/>
            <person name="Li Z."/>
            <person name="Crits-Christoph A."/>
            <person name="Burstein D."/>
            <person name="Anantharaman K."/>
            <person name="Lane K.R."/>
            <person name="Thomas B.C."/>
            <person name="Pan C."/>
            <person name="Northen T.R."/>
            <person name="Banfield J.F."/>
        </authorList>
    </citation>
    <scope>NUCLEOTIDE SEQUENCE [LARGE SCALE GENOMIC DNA]</scope>
    <source>
        <strain evidence="2">WS_2</strain>
    </source>
</reference>
<sequence length="259" mass="28147">MCLRVGNSPLTPFLGGGPAVLLQIAHPLVAAGVVQHSDYQRDLWRRLVRTLRALYLIAFGTKAEAERVGGVVRAVHSRVAGTTKTQLGRFPPGTTYSASDPELMLWVHAALVHCSLRVYERFVQPLGREEEERYYGEMALVGELFGTPASVIPPALADFREYFRSELAGPTLAITQPARRVAAVLHEADLPAPMRVLVPAHRLAMAGLLPAPLREEYGLRWTPLHELALPLAARSVKAAATPDLFAAGRMAPLPESLAA</sequence>
<dbReference type="GO" id="GO:0016491">
    <property type="term" value="F:oxidoreductase activity"/>
    <property type="evidence" value="ECO:0007669"/>
    <property type="project" value="InterPro"/>
</dbReference>
<dbReference type="AlphaFoldDB" id="A0A538SK68"/>